<name>A0ACB7TA37_HYAAI</name>
<organism evidence="1 2">
    <name type="scientific">Hyalomma asiaticum</name>
    <name type="common">Tick</name>
    <dbReference type="NCBI Taxonomy" id="266040"/>
    <lineage>
        <taxon>Eukaryota</taxon>
        <taxon>Metazoa</taxon>
        <taxon>Ecdysozoa</taxon>
        <taxon>Arthropoda</taxon>
        <taxon>Chelicerata</taxon>
        <taxon>Arachnida</taxon>
        <taxon>Acari</taxon>
        <taxon>Parasitiformes</taxon>
        <taxon>Ixodida</taxon>
        <taxon>Ixodoidea</taxon>
        <taxon>Ixodidae</taxon>
        <taxon>Hyalomminae</taxon>
        <taxon>Hyalomma</taxon>
    </lineage>
</organism>
<dbReference type="EMBL" id="CM023490">
    <property type="protein sequence ID" value="KAH6942996.1"/>
    <property type="molecule type" value="Genomic_DNA"/>
</dbReference>
<sequence>MINTGKITRYLTQDNADFPRPGVAFVPYAGGRWLHALRAVVAKFEKYHANIHWIFASRNHEDVLGTFSGHLCNVISVIDGHVNAPLDGYLSCEERHVFLKAEEVLKAERVPPRGTYSRNERIRFAIQDEGDKFCFLKKFLLVELLRHAYESLNNTFVEGCNHGNSDSILLDKRVDLILALSKSVYPTSYYAYAVHAPDAVCFFTSRARPQQPSFTSCWFVFFTLSFVLAPVAALSFFLLNVRARLLLGETPRTGPFILFFVSSYLGRSPTSPTRASCATVRIMIAAWAMGMFVLGQYTQTTITASRSVPAYSSQIKRLSELASRLEDGTIKLCVHSMMARLVHKFGGDTPELERVRHELRNCKYPCLHDDAKRTCIPLVQTGAYAMLHRRQFFLHDKGLSMGMAVGEEVLFSFFSWIPTHRKFPLRSPVAECCATTMATALPFARQGMPPRQAGYDRPRAQARAVGGPHLHNVITPAAPADRLLLDSSSTRRPRPVDVSGIHILCKASSVLKEAYGTLGLQSKRHENELFPDRNLGPALQSLVGYLDLTGLSSNL</sequence>
<comment type="caution">
    <text evidence="1">The sequence shown here is derived from an EMBL/GenBank/DDBJ whole genome shotgun (WGS) entry which is preliminary data.</text>
</comment>
<keyword evidence="2" id="KW-1185">Reference proteome</keyword>
<protein>
    <submittedName>
        <fullName evidence="1">Uncharacterized protein</fullName>
    </submittedName>
</protein>
<gene>
    <name evidence="1" type="ORF">HPB50_013580</name>
</gene>
<evidence type="ECO:0000313" key="1">
    <source>
        <dbReference type="EMBL" id="KAH6942996.1"/>
    </source>
</evidence>
<evidence type="ECO:0000313" key="2">
    <source>
        <dbReference type="Proteomes" id="UP000821845"/>
    </source>
</evidence>
<accession>A0ACB7TA37</accession>
<reference evidence="1" key="1">
    <citation type="submission" date="2020-05" db="EMBL/GenBank/DDBJ databases">
        <title>Large-scale comparative analyses of tick genomes elucidate their genetic diversity and vector capacities.</title>
        <authorList>
            <person name="Jia N."/>
            <person name="Wang J."/>
            <person name="Shi W."/>
            <person name="Du L."/>
            <person name="Sun Y."/>
            <person name="Zhan W."/>
            <person name="Jiang J."/>
            <person name="Wang Q."/>
            <person name="Zhang B."/>
            <person name="Ji P."/>
            <person name="Sakyi L.B."/>
            <person name="Cui X."/>
            <person name="Yuan T."/>
            <person name="Jiang B."/>
            <person name="Yang W."/>
            <person name="Lam T.T.-Y."/>
            <person name="Chang Q."/>
            <person name="Ding S."/>
            <person name="Wang X."/>
            <person name="Zhu J."/>
            <person name="Ruan X."/>
            <person name="Zhao L."/>
            <person name="Wei J."/>
            <person name="Que T."/>
            <person name="Du C."/>
            <person name="Cheng J."/>
            <person name="Dai P."/>
            <person name="Han X."/>
            <person name="Huang E."/>
            <person name="Gao Y."/>
            <person name="Liu J."/>
            <person name="Shao H."/>
            <person name="Ye R."/>
            <person name="Li L."/>
            <person name="Wei W."/>
            <person name="Wang X."/>
            <person name="Wang C."/>
            <person name="Yang T."/>
            <person name="Huo Q."/>
            <person name="Li W."/>
            <person name="Guo W."/>
            <person name="Chen H."/>
            <person name="Zhou L."/>
            <person name="Ni X."/>
            <person name="Tian J."/>
            <person name="Zhou Y."/>
            <person name="Sheng Y."/>
            <person name="Liu T."/>
            <person name="Pan Y."/>
            <person name="Xia L."/>
            <person name="Li J."/>
            <person name="Zhao F."/>
            <person name="Cao W."/>
        </authorList>
    </citation>
    <scope>NUCLEOTIDE SEQUENCE</scope>
    <source>
        <strain evidence="1">Hyas-2018</strain>
    </source>
</reference>
<dbReference type="Proteomes" id="UP000821845">
    <property type="component" value="Chromosome 10"/>
</dbReference>
<proteinExistence type="predicted"/>